<dbReference type="PANTHER" id="PTHR33050">
    <property type="entry name" value="REVERSE TRANSCRIPTASE DOMAIN-CONTAINING PROTEIN"/>
    <property type="match status" value="1"/>
</dbReference>
<protein>
    <recommendedName>
        <fullName evidence="2">Reverse transcriptase RNase H-like domain-containing protein</fullName>
    </recommendedName>
</protein>
<dbReference type="AlphaFoldDB" id="A0A8D9EGB3"/>
<dbReference type="CDD" id="cd09275">
    <property type="entry name" value="RNase_HI_RT_DIRS1"/>
    <property type="match status" value="1"/>
</dbReference>
<reference evidence="1" key="1">
    <citation type="submission" date="2021-05" db="EMBL/GenBank/DDBJ databases">
        <authorList>
            <person name="Alioto T."/>
            <person name="Alioto T."/>
            <person name="Gomez Garrido J."/>
        </authorList>
    </citation>
    <scope>NUCLEOTIDE SEQUENCE</scope>
</reference>
<proteinExistence type="predicted"/>
<evidence type="ECO:0000313" key="1">
    <source>
        <dbReference type="EMBL" id="CAG6752427.1"/>
    </source>
</evidence>
<accession>A0A8D9EGB3</accession>
<evidence type="ECO:0008006" key="2">
    <source>
        <dbReference type="Google" id="ProtNLM"/>
    </source>
</evidence>
<dbReference type="EMBL" id="HBUF01533230">
    <property type="protein sequence ID" value="CAG6752422.1"/>
    <property type="molecule type" value="Transcribed_RNA"/>
</dbReference>
<organism evidence="1">
    <name type="scientific">Cacopsylla melanoneura</name>
    <dbReference type="NCBI Taxonomy" id="428564"/>
    <lineage>
        <taxon>Eukaryota</taxon>
        <taxon>Metazoa</taxon>
        <taxon>Ecdysozoa</taxon>
        <taxon>Arthropoda</taxon>
        <taxon>Hexapoda</taxon>
        <taxon>Insecta</taxon>
        <taxon>Pterygota</taxon>
        <taxon>Neoptera</taxon>
        <taxon>Paraneoptera</taxon>
        <taxon>Hemiptera</taxon>
        <taxon>Sternorrhyncha</taxon>
        <taxon>Psylloidea</taxon>
        <taxon>Psyllidae</taxon>
        <taxon>Psyllinae</taxon>
        <taxon>Cacopsylla</taxon>
    </lineage>
</organism>
<sequence>MWHINHKELYAIRWAIESNQHLFRNRSITVLTDNTAVASQIRKEGGLRSSTLLKETDKLLHLVHSLQSVLKPIRLPGMYNTVADRLCRNLNLPEWHLTAEATTAIFKRWGTPEVDLFACHRSAVVPNYVTLDPLDQQALFTDAFSKPWRFNLAWAFTPPALIPMVLQHLETATGIIILVTPRWDRTFWRPDVKARAVDAPIKLSKLDQTLADLTTGRPPPDIQNLKLEVWELRGESPLPRDGLERSDRF</sequence>
<dbReference type="InterPro" id="IPR052055">
    <property type="entry name" value="Hepadnavirus_pol/RT"/>
</dbReference>
<dbReference type="EMBL" id="HBUF01533231">
    <property type="protein sequence ID" value="CAG6752427.1"/>
    <property type="molecule type" value="Transcribed_RNA"/>
</dbReference>
<dbReference type="PANTHER" id="PTHR33050:SF7">
    <property type="entry name" value="RIBONUCLEASE H"/>
    <property type="match status" value="1"/>
</dbReference>
<name>A0A8D9EGB3_9HEMI</name>